<name>A0AB34K292_PRYPA</name>
<evidence type="ECO:0000313" key="2">
    <source>
        <dbReference type="EMBL" id="KAL1527222.1"/>
    </source>
</evidence>
<dbReference type="EMBL" id="JBGBPQ010000003">
    <property type="protein sequence ID" value="KAL1527222.1"/>
    <property type="molecule type" value="Genomic_DNA"/>
</dbReference>
<feature type="region of interest" description="Disordered" evidence="1">
    <location>
        <begin position="1"/>
        <end position="49"/>
    </location>
</feature>
<protein>
    <submittedName>
        <fullName evidence="2">Uncharacterized protein</fullName>
    </submittedName>
</protein>
<accession>A0AB34K292</accession>
<organism evidence="2 3">
    <name type="scientific">Prymnesium parvum</name>
    <name type="common">Toxic golden alga</name>
    <dbReference type="NCBI Taxonomy" id="97485"/>
    <lineage>
        <taxon>Eukaryota</taxon>
        <taxon>Haptista</taxon>
        <taxon>Haptophyta</taxon>
        <taxon>Prymnesiophyceae</taxon>
        <taxon>Prymnesiales</taxon>
        <taxon>Prymnesiaceae</taxon>
        <taxon>Prymnesium</taxon>
    </lineage>
</organism>
<dbReference type="Proteomes" id="UP001515480">
    <property type="component" value="Unassembled WGS sequence"/>
</dbReference>
<keyword evidence="3" id="KW-1185">Reference proteome</keyword>
<sequence length="199" mass="21488">MASSTAPGPRAAHSARRRSVTTASDAAEQPSLSPSSTARIAVNSSRDPASLKDALERMERTMTGQKAHLAAGEARRWRAHIPALVDGAGNEEVDEIIDRLVRFRQLHASREAMRRKIEAQMRAETTAHRGKASRKPGGVPEGRHARRGQGSVPPDGRGLRPDADSAWRASEYDATNTARTAKEVSATVENGWGTRPQLA</sequence>
<feature type="region of interest" description="Disordered" evidence="1">
    <location>
        <begin position="122"/>
        <end position="199"/>
    </location>
</feature>
<evidence type="ECO:0000313" key="3">
    <source>
        <dbReference type="Proteomes" id="UP001515480"/>
    </source>
</evidence>
<reference evidence="2 3" key="1">
    <citation type="journal article" date="2024" name="Science">
        <title>Giant polyketide synthase enzymes in the biosynthesis of giant marine polyether toxins.</title>
        <authorList>
            <person name="Fallon T.R."/>
            <person name="Shende V.V."/>
            <person name="Wierzbicki I.H."/>
            <person name="Pendleton A.L."/>
            <person name="Watervoot N.F."/>
            <person name="Auber R.P."/>
            <person name="Gonzalez D.J."/>
            <person name="Wisecaver J.H."/>
            <person name="Moore B.S."/>
        </authorList>
    </citation>
    <scope>NUCLEOTIDE SEQUENCE [LARGE SCALE GENOMIC DNA]</scope>
    <source>
        <strain evidence="2 3">12B1</strain>
    </source>
</reference>
<proteinExistence type="predicted"/>
<feature type="compositionally biased region" description="Polar residues" evidence="1">
    <location>
        <begin position="20"/>
        <end position="47"/>
    </location>
</feature>
<comment type="caution">
    <text evidence="2">The sequence shown here is derived from an EMBL/GenBank/DDBJ whole genome shotgun (WGS) entry which is preliminary data.</text>
</comment>
<evidence type="ECO:0000256" key="1">
    <source>
        <dbReference type="SAM" id="MobiDB-lite"/>
    </source>
</evidence>
<gene>
    <name evidence="2" type="ORF">AB1Y20_015899</name>
</gene>
<dbReference type="AlphaFoldDB" id="A0AB34K292"/>